<comment type="caution">
    <text evidence="2">The sequence shown here is derived from an EMBL/GenBank/DDBJ whole genome shotgun (WGS) entry which is preliminary data.</text>
</comment>
<reference evidence="2 3" key="1">
    <citation type="journal article" date="2014" name="ISME J.">
        <title>Trehalose/2-sulfotrehalose biosynthesis and glycine-betaine uptake are widely spread mechanisms for osmoadaptation in the Halobacteriales.</title>
        <authorList>
            <person name="Youssef N.H."/>
            <person name="Savage-Ashlock K.N."/>
            <person name="McCully A.L."/>
            <person name="Luedtke B."/>
            <person name="Shaw E.I."/>
            <person name="Hoff W.D."/>
            <person name="Elshahed M.S."/>
        </authorList>
    </citation>
    <scope>NUCLEOTIDE SEQUENCE [LARGE SCALE GENOMIC DNA]</scope>
    <source>
        <strain evidence="2 3">DX253</strain>
    </source>
</reference>
<evidence type="ECO:0000256" key="1">
    <source>
        <dbReference type="SAM" id="MobiDB-lite"/>
    </source>
</evidence>
<dbReference type="AlphaFoldDB" id="E7QYR4"/>
<proteinExistence type="predicted"/>
<feature type="compositionally biased region" description="Basic and acidic residues" evidence="1">
    <location>
        <begin position="27"/>
        <end position="37"/>
    </location>
</feature>
<evidence type="ECO:0000313" key="3">
    <source>
        <dbReference type="Proteomes" id="UP000003751"/>
    </source>
</evidence>
<evidence type="ECO:0000313" key="2">
    <source>
        <dbReference type="EMBL" id="EFW90330.1"/>
    </source>
</evidence>
<feature type="region of interest" description="Disordered" evidence="1">
    <location>
        <begin position="1"/>
        <end position="37"/>
    </location>
</feature>
<accession>E7QYR4</accession>
<protein>
    <submittedName>
        <fullName evidence="2">Uncharacterized protein</fullName>
    </submittedName>
</protein>
<dbReference type="EMBL" id="AEMG01000028">
    <property type="protein sequence ID" value="EFW90330.1"/>
    <property type="molecule type" value="Genomic_DNA"/>
</dbReference>
<dbReference type="Proteomes" id="UP000003751">
    <property type="component" value="Unassembled WGS sequence"/>
</dbReference>
<gene>
    <name evidence="2" type="ORF">ZOD2009_19773</name>
</gene>
<organism evidence="2 3">
    <name type="scientific">Haladaptatus paucihalophilus DX253</name>
    <dbReference type="NCBI Taxonomy" id="797209"/>
    <lineage>
        <taxon>Archaea</taxon>
        <taxon>Methanobacteriati</taxon>
        <taxon>Methanobacteriota</taxon>
        <taxon>Stenosarchaea group</taxon>
        <taxon>Halobacteria</taxon>
        <taxon>Halobacteriales</taxon>
        <taxon>Haladaptataceae</taxon>
        <taxon>Haladaptatus</taxon>
    </lineage>
</organism>
<sequence>MRQWGETARLGEAEDEREGIAESEMATDGRRWPRHEV</sequence>
<name>E7QYR4_HALPU</name>